<proteinExistence type="predicted"/>
<reference evidence="2 3" key="1">
    <citation type="submission" date="2024-09" db="EMBL/GenBank/DDBJ databases">
        <title>Chromosome-scale assembly of Riccia fluitans.</title>
        <authorList>
            <person name="Paukszto L."/>
            <person name="Sawicki J."/>
            <person name="Karawczyk K."/>
            <person name="Piernik-Szablinska J."/>
            <person name="Szczecinska M."/>
            <person name="Mazdziarz M."/>
        </authorList>
    </citation>
    <scope>NUCLEOTIDE SEQUENCE [LARGE SCALE GENOMIC DNA]</scope>
    <source>
        <strain evidence="2">Rf_01</strain>
        <tissue evidence="2">Aerial parts of the thallus</tissue>
    </source>
</reference>
<comment type="caution">
    <text evidence="2">The sequence shown here is derived from an EMBL/GenBank/DDBJ whole genome shotgun (WGS) entry which is preliminary data.</text>
</comment>
<dbReference type="EMBL" id="JBHFFA010000002">
    <property type="protein sequence ID" value="KAL2641928.1"/>
    <property type="molecule type" value="Genomic_DNA"/>
</dbReference>
<feature type="compositionally biased region" description="Basic and acidic residues" evidence="1">
    <location>
        <begin position="22"/>
        <end position="34"/>
    </location>
</feature>
<name>A0ABD1Z346_9MARC</name>
<protein>
    <submittedName>
        <fullName evidence="2">Uncharacterized protein</fullName>
    </submittedName>
</protein>
<accession>A0ABD1Z346</accession>
<feature type="region of interest" description="Disordered" evidence="1">
    <location>
        <begin position="1"/>
        <end position="90"/>
    </location>
</feature>
<dbReference type="Proteomes" id="UP001605036">
    <property type="component" value="Unassembled WGS sequence"/>
</dbReference>
<keyword evidence="3" id="KW-1185">Reference proteome</keyword>
<evidence type="ECO:0000313" key="3">
    <source>
        <dbReference type="Proteomes" id="UP001605036"/>
    </source>
</evidence>
<organism evidence="2 3">
    <name type="scientific">Riccia fluitans</name>
    <dbReference type="NCBI Taxonomy" id="41844"/>
    <lineage>
        <taxon>Eukaryota</taxon>
        <taxon>Viridiplantae</taxon>
        <taxon>Streptophyta</taxon>
        <taxon>Embryophyta</taxon>
        <taxon>Marchantiophyta</taxon>
        <taxon>Marchantiopsida</taxon>
        <taxon>Marchantiidae</taxon>
        <taxon>Marchantiales</taxon>
        <taxon>Ricciaceae</taxon>
        <taxon>Riccia</taxon>
    </lineage>
</organism>
<evidence type="ECO:0000256" key="1">
    <source>
        <dbReference type="SAM" id="MobiDB-lite"/>
    </source>
</evidence>
<gene>
    <name evidence="2" type="ORF">R1flu_009515</name>
</gene>
<sequence>MAETLRKRRRWAPMPGQRHQAKREETTQEAEEARGGGSEGAEVLAAQRTQLIASSDPVTGRTEAKYAGEVGMDGRTSGQYLSKRDEGEWK</sequence>
<feature type="compositionally biased region" description="Polar residues" evidence="1">
    <location>
        <begin position="47"/>
        <end position="57"/>
    </location>
</feature>
<evidence type="ECO:0000313" key="2">
    <source>
        <dbReference type="EMBL" id="KAL2641928.1"/>
    </source>
</evidence>
<dbReference type="AlphaFoldDB" id="A0ABD1Z346"/>
<feature type="compositionally biased region" description="Basic residues" evidence="1">
    <location>
        <begin position="1"/>
        <end position="11"/>
    </location>
</feature>